<dbReference type="AlphaFoldDB" id="A0A154L6J7"/>
<organism evidence="6 7">
    <name type="scientific">Thalassospira lucentensis</name>
    <dbReference type="NCBI Taxonomy" id="168935"/>
    <lineage>
        <taxon>Bacteria</taxon>
        <taxon>Pseudomonadati</taxon>
        <taxon>Pseudomonadota</taxon>
        <taxon>Alphaproteobacteria</taxon>
        <taxon>Rhodospirillales</taxon>
        <taxon>Thalassospiraceae</taxon>
        <taxon>Thalassospira</taxon>
    </lineage>
</organism>
<sequence length="67" mass="7304">MINPTIDIYGVFVPAFLMMALGAWFCLKVLHVGLARIGFYKITAHPALTDLALFVLILTALSGLLVQ</sequence>
<keyword evidence="3 5" id="KW-1133">Transmembrane helix</keyword>
<evidence type="ECO:0000313" key="6">
    <source>
        <dbReference type="EMBL" id="KZB65706.1"/>
    </source>
</evidence>
<comment type="caution">
    <text evidence="6">The sequence shown here is derived from an EMBL/GenBank/DDBJ whole genome shotgun (WGS) entry which is preliminary data.</text>
</comment>
<protein>
    <recommendedName>
        <fullName evidence="8">DUF1656 domain-containing protein</fullName>
    </recommendedName>
</protein>
<dbReference type="Pfam" id="PF07869">
    <property type="entry name" value="DUF1656"/>
    <property type="match status" value="1"/>
</dbReference>
<accession>A0A154L6J7</accession>
<keyword evidence="1" id="KW-1003">Cell membrane</keyword>
<reference evidence="6 7" key="1">
    <citation type="submission" date="2015-12" db="EMBL/GenBank/DDBJ databases">
        <title>Genome sequence of Thalassospira lucentensis MCCC 1A02072.</title>
        <authorList>
            <person name="Lu L."/>
            <person name="Lai Q."/>
            <person name="Shao Z."/>
            <person name="Qian P."/>
        </authorList>
    </citation>
    <scope>NUCLEOTIDE SEQUENCE [LARGE SCALE GENOMIC DNA]</scope>
    <source>
        <strain evidence="6 7">MCCC 1A02072</strain>
    </source>
</reference>
<keyword evidence="2 5" id="KW-0812">Transmembrane</keyword>
<evidence type="ECO:0000256" key="4">
    <source>
        <dbReference type="ARBA" id="ARBA00023136"/>
    </source>
</evidence>
<dbReference type="RefSeq" id="WP_062951126.1">
    <property type="nucleotide sequence ID" value="NZ_LPVY01000008.1"/>
</dbReference>
<name>A0A154L6J7_9PROT</name>
<evidence type="ECO:0000256" key="2">
    <source>
        <dbReference type="ARBA" id="ARBA00022692"/>
    </source>
</evidence>
<evidence type="ECO:0000256" key="5">
    <source>
        <dbReference type="SAM" id="Phobius"/>
    </source>
</evidence>
<dbReference type="EMBL" id="LPVY01000008">
    <property type="protein sequence ID" value="KZB65706.1"/>
    <property type="molecule type" value="Genomic_DNA"/>
</dbReference>
<dbReference type="InterPro" id="IPR012451">
    <property type="entry name" value="DUF1656"/>
</dbReference>
<evidence type="ECO:0008006" key="8">
    <source>
        <dbReference type="Google" id="ProtNLM"/>
    </source>
</evidence>
<proteinExistence type="predicted"/>
<evidence type="ECO:0000313" key="7">
    <source>
        <dbReference type="Proteomes" id="UP000076335"/>
    </source>
</evidence>
<gene>
    <name evidence="6" type="ORF">AUP42_17185</name>
</gene>
<feature type="transmembrane region" description="Helical" evidence="5">
    <location>
        <begin position="47"/>
        <end position="66"/>
    </location>
</feature>
<feature type="transmembrane region" description="Helical" evidence="5">
    <location>
        <begin position="6"/>
        <end position="27"/>
    </location>
</feature>
<evidence type="ECO:0000256" key="1">
    <source>
        <dbReference type="ARBA" id="ARBA00022475"/>
    </source>
</evidence>
<evidence type="ECO:0000256" key="3">
    <source>
        <dbReference type="ARBA" id="ARBA00022989"/>
    </source>
</evidence>
<dbReference type="Proteomes" id="UP000076335">
    <property type="component" value="Unassembled WGS sequence"/>
</dbReference>
<dbReference type="OrthoDB" id="7021192at2"/>
<keyword evidence="4 5" id="KW-0472">Membrane</keyword>